<keyword evidence="2" id="KW-1185">Reference proteome</keyword>
<protein>
    <submittedName>
        <fullName evidence="1">Uncharacterized protein</fullName>
    </submittedName>
</protein>
<organism evidence="1 2">
    <name type="scientific">Agrobacterium tomkonis CFBP 6623</name>
    <dbReference type="NCBI Taxonomy" id="1183432"/>
    <lineage>
        <taxon>Bacteria</taxon>
        <taxon>Pseudomonadati</taxon>
        <taxon>Pseudomonadota</taxon>
        <taxon>Alphaproteobacteria</taxon>
        <taxon>Hyphomicrobiales</taxon>
        <taxon>Rhizobiaceae</taxon>
        <taxon>Rhizobium/Agrobacterium group</taxon>
        <taxon>Agrobacterium</taxon>
        <taxon>Agrobacterium tumefaciens complex</taxon>
    </lineage>
</organism>
<reference evidence="2" key="1">
    <citation type="submission" date="2016-01" db="EMBL/GenBank/DDBJ databases">
        <authorList>
            <person name="Regsiter A."/>
            <person name="william w."/>
        </authorList>
    </citation>
    <scope>NUCLEOTIDE SEQUENCE [LARGE SCALE GENOMIC DNA]</scope>
    <source>
        <strain evidence="2">CFBP 6623</strain>
    </source>
</reference>
<name>A0A1S7S846_9HYPH</name>
<dbReference type="EMBL" id="FBWK01000065">
    <property type="protein sequence ID" value="CUX64308.1"/>
    <property type="molecule type" value="Genomic_DNA"/>
</dbReference>
<evidence type="ECO:0000313" key="2">
    <source>
        <dbReference type="Proteomes" id="UP000191988"/>
    </source>
</evidence>
<evidence type="ECO:0000313" key="1">
    <source>
        <dbReference type="EMBL" id="CUX64308.1"/>
    </source>
</evidence>
<dbReference type="STRING" id="1183432.AGR3A_pa10061"/>
<accession>A0A1S7S846</accession>
<gene>
    <name evidence="1" type="ORF">AGR3A_pa10061</name>
</gene>
<proteinExistence type="predicted"/>
<dbReference type="AlphaFoldDB" id="A0A1S7S846"/>
<sequence>MSDSLVIDAHSRTFPYSRRNEIAGIGECIAEDVVEQCRTRRWHQPDRAIELFQFFVAPKQIRRVKSVVSVVLVRPTRADRPAELVNEDFFPQAERLVEQIPKFVKFMRLNKEIHVGLHLMTEANMLLFSQPINTWKSAPRILSIAIRVY</sequence>
<dbReference type="Proteomes" id="UP000191988">
    <property type="component" value="Unassembled WGS sequence"/>
</dbReference>